<feature type="compositionally biased region" description="Polar residues" evidence="5">
    <location>
        <begin position="428"/>
        <end position="441"/>
    </location>
</feature>
<feature type="domain" description="Mediator complex subunit 15 KIX" evidence="6">
    <location>
        <begin position="22"/>
        <end position="99"/>
    </location>
</feature>
<feature type="region of interest" description="Disordered" evidence="5">
    <location>
        <begin position="891"/>
        <end position="914"/>
    </location>
</feature>
<feature type="region of interest" description="Disordered" evidence="5">
    <location>
        <begin position="419"/>
        <end position="454"/>
    </location>
</feature>
<organism evidence="8 9">
    <name type="scientific">Phoenix dactylifera</name>
    <name type="common">Date palm</name>
    <dbReference type="NCBI Taxonomy" id="42345"/>
    <lineage>
        <taxon>Eukaryota</taxon>
        <taxon>Viridiplantae</taxon>
        <taxon>Streptophyta</taxon>
        <taxon>Embryophyta</taxon>
        <taxon>Tracheophyta</taxon>
        <taxon>Spermatophyta</taxon>
        <taxon>Magnoliopsida</taxon>
        <taxon>Liliopsida</taxon>
        <taxon>Arecaceae</taxon>
        <taxon>Coryphoideae</taxon>
        <taxon>Phoeniceae</taxon>
        <taxon>Phoenix</taxon>
    </lineage>
</organism>
<evidence type="ECO:0000256" key="4">
    <source>
        <dbReference type="ARBA" id="ARBA00023242"/>
    </source>
</evidence>
<dbReference type="GO" id="GO:0003713">
    <property type="term" value="F:transcription coactivator activity"/>
    <property type="evidence" value="ECO:0007669"/>
    <property type="project" value="InterPro"/>
</dbReference>
<feature type="compositionally biased region" description="Low complexity" evidence="5">
    <location>
        <begin position="442"/>
        <end position="454"/>
    </location>
</feature>
<keyword evidence="4" id="KW-0539">Nucleus</keyword>
<proteinExistence type="predicted"/>
<dbReference type="InterPro" id="IPR036529">
    <property type="entry name" value="KIX_dom_sf"/>
</dbReference>
<feature type="region of interest" description="Disordered" evidence="5">
    <location>
        <begin position="709"/>
        <end position="739"/>
    </location>
</feature>
<dbReference type="Pfam" id="PF16987">
    <property type="entry name" value="KIX_2"/>
    <property type="match status" value="1"/>
</dbReference>
<dbReference type="InterPro" id="IPR048386">
    <property type="entry name" value="Med15_C"/>
</dbReference>
<feature type="compositionally biased region" description="Polar residues" evidence="5">
    <location>
        <begin position="367"/>
        <end position="381"/>
    </location>
</feature>
<dbReference type="PANTHER" id="PTHR33137:SF4">
    <property type="entry name" value="MEDIATOR OF RNA POLYMERASE II TRANSCRIPTION SUBUNIT 15A-RELATED"/>
    <property type="match status" value="1"/>
</dbReference>
<feature type="compositionally biased region" description="Basic and acidic residues" evidence="5">
    <location>
        <begin position="13"/>
        <end position="29"/>
    </location>
</feature>
<evidence type="ECO:0000259" key="7">
    <source>
        <dbReference type="Pfam" id="PF21539"/>
    </source>
</evidence>
<evidence type="ECO:0000256" key="1">
    <source>
        <dbReference type="ARBA" id="ARBA00004123"/>
    </source>
</evidence>
<dbReference type="GeneID" id="120109136"/>
<dbReference type="GO" id="GO:0031490">
    <property type="term" value="F:chromatin DNA binding"/>
    <property type="evidence" value="ECO:0007669"/>
    <property type="project" value="InterPro"/>
</dbReference>
<dbReference type="InterPro" id="IPR044661">
    <property type="entry name" value="MED15a/b/c-like"/>
</dbReference>
<evidence type="ECO:0000313" key="8">
    <source>
        <dbReference type="Proteomes" id="UP000228380"/>
    </source>
</evidence>
<feature type="compositionally biased region" description="Polar residues" evidence="5">
    <location>
        <begin position="709"/>
        <end position="738"/>
    </location>
</feature>
<evidence type="ECO:0000313" key="9">
    <source>
        <dbReference type="RefSeq" id="XP_038978814.1"/>
    </source>
</evidence>
<dbReference type="GO" id="GO:0005634">
    <property type="term" value="C:nucleus"/>
    <property type="evidence" value="ECO:0007669"/>
    <property type="project" value="UniProtKB-SubCell"/>
</dbReference>
<feature type="compositionally biased region" description="Polar residues" evidence="5">
    <location>
        <begin position="316"/>
        <end position="351"/>
    </location>
</feature>
<reference evidence="8" key="1">
    <citation type="journal article" date="2019" name="Nat. Commun.">
        <title>Genome-wide association mapping of date palm fruit traits.</title>
        <authorList>
            <person name="Hazzouri K.M."/>
            <person name="Gros-Balthazard M."/>
            <person name="Flowers J.M."/>
            <person name="Copetti D."/>
            <person name="Lemansour A."/>
            <person name="Lebrun M."/>
            <person name="Masmoudi K."/>
            <person name="Ferrand S."/>
            <person name="Dhar M.I."/>
            <person name="Fresquez Z.A."/>
            <person name="Rosas U."/>
            <person name="Zhang J."/>
            <person name="Talag J."/>
            <person name="Lee S."/>
            <person name="Kudrna D."/>
            <person name="Powell R.F."/>
            <person name="Leitch I.J."/>
            <person name="Krueger R.R."/>
            <person name="Wing R.A."/>
            <person name="Amiri K.M.A."/>
            <person name="Purugganan M.D."/>
        </authorList>
    </citation>
    <scope>NUCLEOTIDE SEQUENCE [LARGE SCALE GENOMIC DNA]</scope>
    <source>
        <strain evidence="8">cv. Khalas</strain>
    </source>
</reference>
<keyword evidence="2" id="KW-0805">Transcription regulation</keyword>
<dbReference type="SUPFAM" id="SSF47040">
    <property type="entry name" value="Kix domain of CBP (creb binding protein)"/>
    <property type="match status" value="1"/>
</dbReference>
<evidence type="ECO:0000259" key="6">
    <source>
        <dbReference type="Pfam" id="PF16987"/>
    </source>
</evidence>
<dbReference type="RefSeq" id="XP_038978814.1">
    <property type="nucleotide sequence ID" value="XM_039122886.1"/>
</dbReference>
<feature type="compositionally biased region" description="Polar residues" evidence="5">
    <location>
        <begin position="892"/>
        <end position="914"/>
    </location>
</feature>
<dbReference type="InterPro" id="IPR036546">
    <property type="entry name" value="MED15_KIX"/>
</dbReference>
<dbReference type="FunFam" id="1.10.246.20:FF:000003">
    <property type="entry name" value="Mediator of RNA polymerase II transcription subunit 15a"/>
    <property type="match status" value="1"/>
</dbReference>
<feature type="compositionally biased region" description="Low complexity" evidence="5">
    <location>
        <begin position="299"/>
        <end position="315"/>
    </location>
</feature>
<feature type="compositionally biased region" description="Polar residues" evidence="5">
    <location>
        <begin position="926"/>
        <end position="944"/>
    </location>
</feature>
<evidence type="ECO:0000256" key="3">
    <source>
        <dbReference type="ARBA" id="ARBA00023163"/>
    </source>
</evidence>
<dbReference type="Gene3D" id="1.10.246.20">
    <property type="entry name" value="Coactivator CBP, KIX domain"/>
    <property type="match status" value="1"/>
</dbReference>
<gene>
    <name evidence="9" type="primary">LOC120109136</name>
</gene>
<reference evidence="9" key="2">
    <citation type="submission" date="2025-08" db="UniProtKB">
        <authorList>
            <consortium name="RefSeq"/>
        </authorList>
    </citation>
    <scope>IDENTIFICATION</scope>
    <source>
        <tissue evidence="9">Young leaves</tissue>
    </source>
</reference>
<feature type="domain" description="ARC105/Med15 mediator subunit C-terminal" evidence="7">
    <location>
        <begin position="1194"/>
        <end position="1271"/>
    </location>
</feature>
<feature type="region of interest" description="Disordered" evidence="5">
    <location>
        <begin position="786"/>
        <end position="806"/>
    </location>
</feature>
<keyword evidence="8" id="KW-1185">Reference proteome</keyword>
<feature type="region of interest" description="Disordered" evidence="5">
    <location>
        <begin position="926"/>
        <end position="954"/>
    </location>
</feature>
<dbReference type="OrthoDB" id="785129at2759"/>
<comment type="subcellular location">
    <subcellularLocation>
        <location evidence="1">Nucleus</location>
    </subcellularLocation>
</comment>
<dbReference type="KEGG" id="pda:120109136"/>
<dbReference type="PANTHER" id="PTHR33137">
    <property type="entry name" value="MEDIATOR OF RNA POLYMERASE II TRANSCRIPTION SUBUNIT 15A-RELATED"/>
    <property type="match status" value="1"/>
</dbReference>
<name>A0A8B9A6E8_PHODC</name>
<accession>A0A8B9A6E8</accession>
<feature type="region of interest" description="Disordered" evidence="5">
    <location>
        <begin position="299"/>
        <end position="381"/>
    </location>
</feature>
<dbReference type="Proteomes" id="UP000228380">
    <property type="component" value="Chromosome 2"/>
</dbReference>
<protein>
    <submittedName>
        <fullName evidence="9">Mediator of RNA polymerase II transcription subunit 15a-like isoform X1</fullName>
    </submittedName>
</protein>
<dbReference type="Pfam" id="PF21539">
    <property type="entry name" value="Med15_C"/>
    <property type="match status" value="1"/>
</dbReference>
<keyword evidence="3" id="KW-0804">Transcription</keyword>
<evidence type="ECO:0000256" key="5">
    <source>
        <dbReference type="SAM" id="MobiDB-lite"/>
    </source>
</evidence>
<evidence type="ECO:0000256" key="2">
    <source>
        <dbReference type="ARBA" id="ARBA00023015"/>
    </source>
</evidence>
<sequence length="1300" mass="142920">MEGSTRNPSRVEGSARADARPADWRSDLNAESRQRVVGKIISSLKKHFPPGASEGLSDFQKLAVRFEQKVYAAATSQDDYLRRISAKLLTMETRAQNGAGINSSPSVLATESQNLADPGIGTKESSPTASLGIQSQVSYEGQSLAMSHVNQSPVLPPLLPQNHQHKATLATTQGSASLSHTMSSVSGFSRSTVANADQTSHFQSISSVSQNFVSSSAGQGLTPERYANGQRQNWGRQQQPQAFISQQHQQQSQNTFVYQHELQQQILKQNVSHPSLLQAQIQQQHLQQQQQNFLHLNQVKSSQQPSMQMTSSLQSGQSMVHQMRPTVTQSASQPNLQKNQIQQCVPSSLKQHPQLVARQKKQAQPIIHQQSSSLQQECTSVPQQSILSSSQKLMGQHSSISDMQHSKLLGQQNSALNMKQQQKRLPGQKTSLISMQQAQPESSQRIISLHQQQQLRSQSNISGLKPQLQPHQQQQRQLIFGSHSSASNMQPNECTVPSSQQTKAVTQQRIQQPTVTFLQSQGRLSQYQSSQQQLMPQVQSQPPRLHQQLAMHQQPNLLQQEMQQRPQSSGALLQPQNLIEEQRPYIQSQRGLPEATSNTLVDSTAQIGNADVVDRQEEIYQEIMSWKKYSTELNEFNGRITLKIAQFHHEGVNAAATKQSKQFEKAKSCQSASRLILNLLHTSKSNINSDVMRKFPLLQNFMSNFINSRKNRSVPSQPQGHSQSMPQHLPSQVSQLQQHDNHVNEVQRINLPCSVASMQSAAAPSMQLGSMPLSTAVNVPTTQQNMANTLQPTPSLDPTKQGSLDSMKQGTVGLVQQDDVGSLQTTISASQQLHQVTQLPLHQMPQHQKNDVNELKGRQSSGIKSGLYQQHYPSGQHHNYSHQQLKAGVSFPISSPQNLQPTSPQVSQHSSPQKIDQNILLSSLPKEQTPSQSANSTFISSPYAPTTPSPVPGDPEKHFSISSLSNAVIIGHQQAFSSPQSHPITISTPGISASQLLEEFSSPDGCEANVVFTTLGKSNAKEQPINRLIKAVQSLSPKKLSSSVNDIRSVISMIDGIPGSAPGNGSRAALGEDLVASTNFHLEAQELMSQDGNNMTKKLKRDITARPLNVMPSAGSMSDSFQQSELESTSTSNFKRQKVEVNHALLEEINEINQKLIGMVITASEDADMVAAAAGGEGTVIKCCFNAVFLCPNLKSQFASDQMSPIVPLRILIPTNYPKSSPILLDMLPSELSKEFGDLSVKAWSRFRMSLRDLPQPLLLREIVKTWDACAHKVIDEYAQQTGGGSFSSRFGAWENCVSS</sequence>
<feature type="region of interest" description="Disordered" evidence="5">
    <location>
        <begin position="1"/>
        <end position="29"/>
    </location>
</feature>